<dbReference type="Pfam" id="PF00069">
    <property type="entry name" value="Pkinase"/>
    <property type="match status" value="1"/>
</dbReference>
<keyword evidence="7" id="KW-0418">Kinase</keyword>
<proteinExistence type="predicted"/>
<dbReference type="SUPFAM" id="SSF56112">
    <property type="entry name" value="Protein kinase-like (PK-like)"/>
    <property type="match status" value="1"/>
</dbReference>
<evidence type="ECO:0000313" key="7">
    <source>
        <dbReference type="EMBL" id="MFB2835588.1"/>
    </source>
</evidence>
<evidence type="ECO:0000259" key="6">
    <source>
        <dbReference type="PROSITE" id="PS50011"/>
    </source>
</evidence>
<keyword evidence="2" id="KW-0677">Repeat</keyword>
<name>A0ABV4WKH1_9CYAN</name>
<dbReference type="SUPFAM" id="SSF50978">
    <property type="entry name" value="WD40 repeat-like"/>
    <property type="match status" value="1"/>
</dbReference>
<evidence type="ECO:0000256" key="1">
    <source>
        <dbReference type="ARBA" id="ARBA00022574"/>
    </source>
</evidence>
<dbReference type="Gene3D" id="1.10.510.10">
    <property type="entry name" value="Transferase(Phosphotransferase) domain 1"/>
    <property type="match status" value="1"/>
</dbReference>
<dbReference type="NCBIfam" id="NF045510">
    <property type="entry name" value="4Cys_prefix_kin"/>
    <property type="match status" value="1"/>
</dbReference>
<evidence type="ECO:0000313" key="8">
    <source>
        <dbReference type="Proteomes" id="UP001576780"/>
    </source>
</evidence>
<feature type="repeat" description="WD" evidence="3">
    <location>
        <begin position="422"/>
        <end position="463"/>
    </location>
</feature>
<keyword evidence="4" id="KW-0067">ATP-binding</keyword>
<dbReference type="InterPro" id="IPR000719">
    <property type="entry name" value="Prot_kinase_dom"/>
</dbReference>
<dbReference type="InterPro" id="IPR011009">
    <property type="entry name" value="Kinase-like_dom_sf"/>
</dbReference>
<feature type="region of interest" description="Disordered" evidence="5">
    <location>
        <begin position="302"/>
        <end position="369"/>
    </location>
</feature>
<dbReference type="RefSeq" id="WP_413277998.1">
    <property type="nucleotide sequence ID" value="NZ_JBHFNT010000116.1"/>
</dbReference>
<dbReference type="PANTHER" id="PTHR19879:SF9">
    <property type="entry name" value="TRANSCRIPTION INITIATION FACTOR TFIID SUBUNIT 5"/>
    <property type="match status" value="1"/>
</dbReference>
<reference evidence="7 8" key="1">
    <citation type="submission" date="2024-09" db="EMBL/GenBank/DDBJ databases">
        <title>Floridaenema gen nov. (Aerosakkonemataceae, Aerosakkonematales ord. nov., Cyanobacteria) from benthic tropical and subtropical fresh waters, with the description of four new species.</title>
        <authorList>
            <person name="Moretto J.A."/>
            <person name="Berthold D.E."/>
            <person name="Lefler F.W."/>
            <person name="Huang I.-S."/>
            <person name="Laughinghouse H. IV."/>
        </authorList>
    </citation>
    <scope>NUCLEOTIDE SEQUENCE [LARGE SCALE GENOMIC DNA]</scope>
    <source>
        <strain evidence="7 8">BLCC-F167</strain>
    </source>
</reference>
<feature type="binding site" evidence="4">
    <location>
        <position position="66"/>
    </location>
    <ligand>
        <name>ATP</name>
        <dbReference type="ChEBI" id="CHEBI:30616"/>
    </ligand>
</feature>
<dbReference type="PROSITE" id="PS50082">
    <property type="entry name" value="WD_REPEATS_2"/>
    <property type="match status" value="7"/>
</dbReference>
<dbReference type="GO" id="GO:0016301">
    <property type="term" value="F:kinase activity"/>
    <property type="evidence" value="ECO:0007669"/>
    <property type="project" value="UniProtKB-KW"/>
</dbReference>
<sequence length="667" mass="73481">MICCLNPNCKQPLNPPGRKVCQNCGSKLEPLLRNRYRVIKPIGQGGFGRTYLAADRDMLNASCVIKQFSVQSQGTQSQEKAIELFNKEAYRLHELGVHPQIPTLLAYFEQDKRLYLVQQFIEGQNLYQELVQQGVFGEEKIREVLRDILPVLKFVHERQVIHRDITPTNIIRRKNDRRLVLIDFGIAKQITESTASLPGTKIGTEGYAPLEQLRNGQVFPASDIYSLGATCIYLMTKEKPDSLYNPLNGQWIWRDYLRKKGSDVSDNLTQILDKMLKDWVNERYQSADLVWQDLNVVGWQTATPKNPTSAKPSTATPPPTSARQPAPNPGVSGSLNINKTPVATPVAPGRSIRRPITPPPVSRQPNSNSAKRIWRCINTLNGHTSWVMAVAISANKQVIASGGLDDQIKVWSSQTGELLHNLSGHTKAVNSLTISPDSLILVSGSDDEKIKLWNLHTATLMQTLTEHSRDVNAVAISPDGQILVSGGDDRTIKLWRLKNGLPIRTLFASAGMIKAIAIDPKGDLIATGGLDNQIKLWKLATGELVNTLYGHFNSVYAVAFSPDGGMLASASKDKTVKLWNTQTGELIRTFSGHTGYVNGVQISPDGQTLVSASSDKTIRIWRLETGELLSTLSEHTSAVNALAMSVDGQLIVSASSDKTVKIWQGFG</sequence>
<feature type="repeat" description="WD" evidence="3">
    <location>
        <begin position="464"/>
        <end position="505"/>
    </location>
</feature>
<evidence type="ECO:0000256" key="5">
    <source>
        <dbReference type="SAM" id="MobiDB-lite"/>
    </source>
</evidence>
<evidence type="ECO:0000256" key="3">
    <source>
        <dbReference type="PROSITE-ProRule" id="PRU00221"/>
    </source>
</evidence>
<dbReference type="InterPro" id="IPR019775">
    <property type="entry name" value="WD40_repeat_CS"/>
</dbReference>
<dbReference type="InterPro" id="IPR015943">
    <property type="entry name" value="WD40/YVTN_repeat-like_dom_sf"/>
</dbReference>
<dbReference type="Proteomes" id="UP001576780">
    <property type="component" value="Unassembled WGS sequence"/>
</dbReference>
<dbReference type="InterPro" id="IPR017441">
    <property type="entry name" value="Protein_kinase_ATP_BS"/>
</dbReference>
<dbReference type="PRINTS" id="PR00320">
    <property type="entry name" value="GPROTEINBRPT"/>
</dbReference>
<keyword evidence="8" id="KW-1185">Reference proteome</keyword>
<feature type="repeat" description="WD" evidence="3">
    <location>
        <begin position="632"/>
        <end position="664"/>
    </location>
</feature>
<dbReference type="CDD" id="cd00200">
    <property type="entry name" value="WD40"/>
    <property type="match status" value="1"/>
</dbReference>
<dbReference type="CDD" id="cd14014">
    <property type="entry name" value="STKc_PknB_like"/>
    <property type="match status" value="1"/>
</dbReference>
<keyword evidence="1 3" id="KW-0853">WD repeat</keyword>
<feature type="repeat" description="WD" evidence="3">
    <location>
        <begin position="506"/>
        <end position="547"/>
    </location>
</feature>
<feature type="repeat" description="WD" evidence="3">
    <location>
        <begin position="380"/>
        <end position="421"/>
    </location>
</feature>
<dbReference type="InterPro" id="IPR020472">
    <property type="entry name" value="WD40_PAC1"/>
</dbReference>
<dbReference type="InterPro" id="IPR036322">
    <property type="entry name" value="WD40_repeat_dom_sf"/>
</dbReference>
<dbReference type="InterPro" id="IPR001680">
    <property type="entry name" value="WD40_rpt"/>
</dbReference>
<keyword evidence="7" id="KW-0808">Transferase</keyword>
<gene>
    <name evidence="7" type="ORF">ACE1CA_13735</name>
</gene>
<dbReference type="PROSITE" id="PS50011">
    <property type="entry name" value="PROTEIN_KINASE_DOM"/>
    <property type="match status" value="1"/>
</dbReference>
<dbReference type="Pfam" id="PF25168">
    <property type="entry name" value="Beta-prop_WDR36-Utp21_2nd"/>
    <property type="match status" value="1"/>
</dbReference>
<evidence type="ECO:0000256" key="2">
    <source>
        <dbReference type="ARBA" id="ARBA00022737"/>
    </source>
</evidence>
<comment type="caution">
    <text evidence="7">The sequence shown here is derived from an EMBL/GenBank/DDBJ whole genome shotgun (WGS) entry which is preliminary data.</text>
</comment>
<dbReference type="PROSITE" id="PS50294">
    <property type="entry name" value="WD_REPEATS_REGION"/>
    <property type="match status" value="7"/>
</dbReference>
<dbReference type="EMBL" id="JBHFNT010000116">
    <property type="protein sequence ID" value="MFB2835588.1"/>
    <property type="molecule type" value="Genomic_DNA"/>
</dbReference>
<dbReference type="PROSITE" id="PS00107">
    <property type="entry name" value="PROTEIN_KINASE_ATP"/>
    <property type="match status" value="1"/>
</dbReference>
<dbReference type="PROSITE" id="PS00678">
    <property type="entry name" value="WD_REPEATS_1"/>
    <property type="match status" value="2"/>
</dbReference>
<organism evidence="7 8">
    <name type="scientific">Floridaenema evergladense BLCC-F167</name>
    <dbReference type="NCBI Taxonomy" id="3153639"/>
    <lineage>
        <taxon>Bacteria</taxon>
        <taxon>Bacillati</taxon>
        <taxon>Cyanobacteriota</taxon>
        <taxon>Cyanophyceae</taxon>
        <taxon>Oscillatoriophycideae</taxon>
        <taxon>Aerosakkonematales</taxon>
        <taxon>Aerosakkonemataceae</taxon>
        <taxon>Floridanema</taxon>
        <taxon>Floridanema evergladense</taxon>
    </lineage>
</organism>
<dbReference type="Pfam" id="PF00400">
    <property type="entry name" value="WD40"/>
    <property type="match status" value="3"/>
</dbReference>
<protein>
    <submittedName>
        <fullName evidence="7">Protein kinase</fullName>
    </submittedName>
</protein>
<feature type="repeat" description="WD" evidence="3">
    <location>
        <begin position="590"/>
        <end position="631"/>
    </location>
</feature>
<dbReference type="Gene3D" id="3.30.200.20">
    <property type="entry name" value="Phosphorylase Kinase, domain 1"/>
    <property type="match status" value="1"/>
</dbReference>
<dbReference type="Gene3D" id="2.130.10.10">
    <property type="entry name" value="YVTN repeat-like/Quinoprotein amine dehydrogenase"/>
    <property type="match status" value="2"/>
</dbReference>
<dbReference type="PANTHER" id="PTHR19879">
    <property type="entry name" value="TRANSCRIPTION INITIATION FACTOR TFIID"/>
    <property type="match status" value="1"/>
</dbReference>
<evidence type="ECO:0000256" key="4">
    <source>
        <dbReference type="PROSITE-ProRule" id="PRU10141"/>
    </source>
</evidence>
<feature type="domain" description="Protein kinase" evidence="6">
    <location>
        <begin position="36"/>
        <end position="296"/>
    </location>
</feature>
<accession>A0ABV4WKH1</accession>
<dbReference type="SMART" id="SM00320">
    <property type="entry name" value="WD40"/>
    <property type="match status" value="7"/>
</dbReference>
<feature type="compositionally biased region" description="Polar residues" evidence="5">
    <location>
        <begin position="331"/>
        <end position="341"/>
    </location>
</feature>
<feature type="repeat" description="WD" evidence="3">
    <location>
        <begin position="548"/>
        <end position="589"/>
    </location>
</feature>
<keyword evidence="4" id="KW-0547">Nucleotide-binding</keyword>